<feature type="domain" description="FCP1 homology" evidence="2">
    <location>
        <begin position="179"/>
        <end position="337"/>
    </location>
</feature>
<dbReference type="Gene3D" id="3.40.50.1000">
    <property type="entry name" value="HAD superfamily/HAD-like"/>
    <property type="match status" value="1"/>
</dbReference>
<proteinExistence type="predicted"/>
<dbReference type="InterPro" id="IPR050365">
    <property type="entry name" value="TIM50"/>
</dbReference>
<dbReference type="PANTHER" id="PTHR12210">
    <property type="entry name" value="DULLARD PROTEIN PHOSPHATASE"/>
    <property type="match status" value="1"/>
</dbReference>
<dbReference type="CDD" id="cd07521">
    <property type="entry name" value="HAD_FCP1-like"/>
    <property type="match status" value="1"/>
</dbReference>
<dbReference type="InterPro" id="IPR036412">
    <property type="entry name" value="HAD-like_sf"/>
</dbReference>
<accession>A0A7S1NJ03</accession>
<dbReference type="AlphaFoldDB" id="A0A7S1NJ03"/>
<dbReference type="GO" id="GO:0016791">
    <property type="term" value="F:phosphatase activity"/>
    <property type="evidence" value="ECO:0007669"/>
    <property type="project" value="InterPro"/>
</dbReference>
<feature type="region of interest" description="Disordered" evidence="1">
    <location>
        <begin position="1"/>
        <end position="55"/>
    </location>
</feature>
<feature type="compositionally biased region" description="Basic and acidic residues" evidence="1">
    <location>
        <begin position="1"/>
        <end position="20"/>
    </location>
</feature>
<gene>
    <name evidence="3" type="ORF">EGYM00392_LOCUS34009</name>
</gene>
<dbReference type="NCBIfam" id="TIGR02251">
    <property type="entry name" value="HIF-SF_euk"/>
    <property type="match status" value="1"/>
</dbReference>
<dbReference type="InterPro" id="IPR004274">
    <property type="entry name" value="FCP1_dom"/>
</dbReference>
<feature type="region of interest" description="Disordered" evidence="1">
    <location>
        <begin position="361"/>
        <end position="398"/>
    </location>
</feature>
<feature type="region of interest" description="Disordered" evidence="1">
    <location>
        <begin position="97"/>
        <end position="135"/>
    </location>
</feature>
<evidence type="ECO:0000256" key="1">
    <source>
        <dbReference type="SAM" id="MobiDB-lite"/>
    </source>
</evidence>
<reference evidence="3" key="1">
    <citation type="submission" date="2021-01" db="EMBL/GenBank/DDBJ databases">
        <authorList>
            <person name="Corre E."/>
            <person name="Pelletier E."/>
            <person name="Niang G."/>
            <person name="Scheremetjew M."/>
            <person name="Finn R."/>
            <person name="Kale V."/>
            <person name="Holt S."/>
            <person name="Cochrane G."/>
            <person name="Meng A."/>
            <person name="Brown T."/>
            <person name="Cohen L."/>
        </authorList>
    </citation>
    <scope>NUCLEOTIDE SEQUENCE</scope>
    <source>
        <strain evidence="3">NIES-381</strain>
    </source>
</reference>
<dbReference type="InterPro" id="IPR023214">
    <property type="entry name" value="HAD_sf"/>
</dbReference>
<feature type="compositionally biased region" description="Low complexity" evidence="1">
    <location>
        <begin position="364"/>
        <end position="374"/>
    </location>
</feature>
<dbReference type="EMBL" id="HBGA01090864">
    <property type="protein sequence ID" value="CAD9022887.1"/>
    <property type="molecule type" value="Transcribed_RNA"/>
</dbReference>
<sequence>MAIREDPTEWRAERFRDRPRNSHPTRLLRDVSPRRTQAVTSIRNSPDQSYNGKAWNNRTYASQGVYPSSEPVQHLHFQESLRQPELRAAVRHVGFPARDMPVSPSYTPTNREARPSQPRALTSQTPNNNSQPPLPITQAVTQVSRDDPAPLPFLPPDFVPPPPPAPGTYTPLLPLKPLQLKSRHTLVLDLDETLIHSSFTPIPYPDHVVHIVLEGVAQAVYVRMRPYLHHFLAKVRGLFEVVMLTASLAVYANPVCDVVDTGSWLHNRLYRDSCAILNGNYIKDLSYLGRQLHSVIIVDNSPTSYLFQPRNAVPISSWFDDPNDTELRDMLPMLERVARAETVYPVLEEYRKSQQARYWGGYEQQQQQQQTQRQLGPAVALDGRASEAAGRWADNRPV</sequence>
<organism evidence="3">
    <name type="scientific">Eutreptiella gymnastica</name>
    <dbReference type="NCBI Taxonomy" id="73025"/>
    <lineage>
        <taxon>Eukaryota</taxon>
        <taxon>Discoba</taxon>
        <taxon>Euglenozoa</taxon>
        <taxon>Euglenida</taxon>
        <taxon>Spirocuta</taxon>
        <taxon>Euglenophyceae</taxon>
        <taxon>Eutreptiales</taxon>
        <taxon>Eutreptiaceae</taxon>
        <taxon>Eutreptiella</taxon>
    </lineage>
</organism>
<feature type="compositionally biased region" description="Polar residues" evidence="1">
    <location>
        <begin position="34"/>
        <end position="55"/>
    </location>
</feature>
<dbReference type="InterPro" id="IPR011948">
    <property type="entry name" value="Dullard_phosphatase"/>
</dbReference>
<protein>
    <recommendedName>
        <fullName evidence="2">FCP1 homology domain-containing protein</fullName>
    </recommendedName>
</protein>
<evidence type="ECO:0000259" key="2">
    <source>
        <dbReference type="PROSITE" id="PS50969"/>
    </source>
</evidence>
<dbReference type="SMART" id="SM00577">
    <property type="entry name" value="CPDc"/>
    <property type="match status" value="1"/>
</dbReference>
<feature type="compositionally biased region" description="Polar residues" evidence="1">
    <location>
        <begin position="119"/>
        <end position="131"/>
    </location>
</feature>
<dbReference type="FunFam" id="3.40.50.1000:FF:000093">
    <property type="entry name" value="NLI interacting factor-like phosphatase family protein"/>
    <property type="match status" value="1"/>
</dbReference>
<name>A0A7S1NJ03_9EUGL</name>
<dbReference type="PROSITE" id="PS50969">
    <property type="entry name" value="FCP1"/>
    <property type="match status" value="1"/>
</dbReference>
<evidence type="ECO:0000313" key="3">
    <source>
        <dbReference type="EMBL" id="CAD9022887.1"/>
    </source>
</evidence>
<dbReference type="SUPFAM" id="SSF56784">
    <property type="entry name" value="HAD-like"/>
    <property type="match status" value="1"/>
</dbReference>
<dbReference type="Pfam" id="PF03031">
    <property type="entry name" value="NIF"/>
    <property type="match status" value="1"/>
</dbReference>